<keyword evidence="1" id="KW-0812">Transmembrane</keyword>
<feature type="transmembrane region" description="Helical" evidence="1">
    <location>
        <begin position="12"/>
        <end position="32"/>
    </location>
</feature>
<feature type="non-terminal residue" evidence="2">
    <location>
        <position position="35"/>
    </location>
</feature>
<name>A0A382XA89_9ZZZZ</name>
<proteinExistence type="predicted"/>
<sequence length="35" mass="3965">MKKKLNNMSAKLYRIGVLVICFLQFSSFSVTAQVV</sequence>
<evidence type="ECO:0000256" key="1">
    <source>
        <dbReference type="SAM" id="Phobius"/>
    </source>
</evidence>
<dbReference type="AlphaFoldDB" id="A0A382XA89"/>
<keyword evidence="1" id="KW-0472">Membrane</keyword>
<reference evidence="2" key="1">
    <citation type="submission" date="2018-05" db="EMBL/GenBank/DDBJ databases">
        <authorList>
            <person name="Lanie J.A."/>
            <person name="Ng W.-L."/>
            <person name="Kazmierczak K.M."/>
            <person name="Andrzejewski T.M."/>
            <person name="Davidsen T.M."/>
            <person name="Wayne K.J."/>
            <person name="Tettelin H."/>
            <person name="Glass J.I."/>
            <person name="Rusch D."/>
            <person name="Podicherti R."/>
            <person name="Tsui H.-C.T."/>
            <person name="Winkler M.E."/>
        </authorList>
    </citation>
    <scope>NUCLEOTIDE SEQUENCE</scope>
</reference>
<gene>
    <name evidence="2" type="ORF">METZ01_LOCUS420941</name>
</gene>
<dbReference type="EMBL" id="UINC01166246">
    <property type="protein sequence ID" value="SVD68087.1"/>
    <property type="molecule type" value="Genomic_DNA"/>
</dbReference>
<organism evidence="2">
    <name type="scientific">marine metagenome</name>
    <dbReference type="NCBI Taxonomy" id="408172"/>
    <lineage>
        <taxon>unclassified sequences</taxon>
        <taxon>metagenomes</taxon>
        <taxon>ecological metagenomes</taxon>
    </lineage>
</organism>
<accession>A0A382XA89</accession>
<protein>
    <submittedName>
        <fullName evidence="2">Uncharacterized protein</fullName>
    </submittedName>
</protein>
<keyword evidence="1" id="KW-1133">Transmembrane helix</keyword>
<evidence type="ECO:0000313" key="2">
    <source>
        <dbReference type="EMBL" id="SVD68087.1"/>
    </source>
</evidence>